<reference evidence="2" key="2">
    <citation type="submission" date="2016-02" db="EMBL/GenBank/DDBJ databases">
        <title>Draft genome sequence of five rapidly growing Mycobacterium species.</title>
        <authorList>
            <person name="Katahira K."/>
            <person name="Gotou Y."/>
            <person name="Iida K."/>
            <person name="Ogura Y."/>
            <person name="Hayashi T."/>
        </authorList>
    </citation>
    <scope>NUCLEOTIDE SEQUENCE [LARGE SCALE GENOMIC DNA]</scope>
    <source>
        <strain evidence="2">JCM6362</strain>
    </source>
</reference>
<reference evidence="1 2" key="1">
    <citation type="journal article" date="2016" name="Genome Announc.">
        <title>Draft Genome Sequences of Five Rapidly Growing Mycobacterium Species, M. thermoresistibile, M. fortuitum subsp. acetamidolyticum, M. canariasense, M. brisbanense, and M. novocastrense.</title>
        <authorList>
            <person name="Katahira K."/>
            <person name="Ogura Y."/>
            <person name="Gotoh Y."/>
            <person name="Hayashi T."/>
        </authorList>
    </citation>
    <scope>NUCLEOTIDE SEQUENCE [LARGE SCALE GENOMIC DNA]</scope>
    <source>
        <strain evidence="1 2">JCM6362</strain>
    </source>
</reference>
<evidence type="ECO:0000313" key="1">
    <source>
        <dbReference type="EMBL" id="GAT14652.1"/>
    </source>
</evidence>
<comment type="caution">
    <text evidence="1">The sequence shown here is derived from an EMBL/GenBank/DDBJ whole genome shotgun (WGS) entry which is preliminary data.</text>
</comment>
<gene>
    <name evidence="1" type="ORF">RMCT_1622</name>
</gene>
<evidence type="ECO:0000313" key="2">
    <source>
        <dbReference type="Proteomes" id="UP000069654"/>
    </source>
</evidence>
<organism evidence="1 2">
    <name type="scientific">Mycolicibacterium thermoresistibile</name>
    <name type="common">Mycobacterium thermoresistibile</name>
    <dbReference type="NCBI Taxonomy" id="1797"/>
    <lineage>
        <taxon>Bacteria</taxon>
        <taxon>Bacillati</taxon>
        <taxon>Actinomycetota</taxon>
        <taxon>Actinomycetes</taxon>
        <taxon>Mycobacteriales</taxon>
        <taxon>Mycobacteriaceae</taxon>
        <taxon>Mycolicibacterium</taxon>
    </lineage>
</organism>
<dbReference type="AlphaFoldDB" id="A0A100XDQ2"/>
<name>A0A100XDQ2_MYCTH</name>
<proteinExistence type="predicted"/>
<protein>
    <submittedName>
        <fullName evidence="1">Uncharacterized protein</fullName>
    </submittedName>
</protein>
<dbReference type="EMBL" id="BCTB01000009">
    <property type="protein sequence ID" value="GAT14652.1"/>
    <property type="molecule type" value="Genomic_DNA"/>
</dbReference>
<accession>A0A100XDQ2</accession>
<dbReference type="Proteomes" id="UP000069654">
    <property type="component" value="Unassembled WGS sequence"/>
</dbReference>
<sequence>MVWELNRGKEALMDPRERIPHDDWADQDLLTRSEAAQRLAEEIVDVKARIAAGHDDAITLRRLAAMEAALEQYQAE</sequence>